<dbReference type="GO" id="GO:0004658">
    <property type="term" value="F:propionyl-CoA carboxylase activity"/>
    <property type="evidence" value="ECO:0007669"/>
    <property type="project" value="InterPro"/>
</dbReference>
<reference evidence="2 3" key="1">
    <citation type="submission" date="2020-08" db="EMBL/GenBank/DDBJ databases">
        <title>Sequencing the genomes of 1000 actinobacteria strains.</title>
        <authorList>
            <person name="Klenk H.-P."/>
        </authorList>
    </citation>
    <scope>NUCLEOTIDE SEQUENCE [LARGE SCALE GENOMIC DNA]</scope>
    <source>
        <strain evidence="2 3">DSM 102030</strain>
    </source>
</reference>
<name>A0A7W7RLX0_9ACTN</name>
<evidence type="ECO:0008006" key="4">
    <source>
        <dbReference type="Google" id="ProtNLM"/>
    </source>
</evidence>
<dbReference type="Pfam" id="PF13822">
    <property type="entry name" value="ACC_epsilon"/>
    <property type="match status" value="1"/>
</dbReference>
<accession>A0A7W7RLX0</accession>
<evidence type="ECO:0000313" key="2">
    <source>
        <dbReference type="EMBL" id="MBB4933968.1"/>
    </source>
</evidence>
<protein>
    <recommendedName>
        <fullName evidence="4">Acyl-CoA carboxylase epsilon subunit-like protein</fullName>
    </recommendedName>
</protein>
<proteinExistence type="predicted"/>
<evidence type="ECO:0000256" key="1">
    <source>
        <dbReference type="SAM" id="MobiDB-lite"/>
    </source>
</evidence>
<dbReference type="EMBL" id="JACHJT010000001">
    <property type="protein sequence ID" value="MBB4933968.1"/>
    <property type="molecule type" value="Genomic_DNA"/>
</dbReference>
<dbReference type="AlphaFoldDB" id="A0A7W7RLX0"/>
<dbReference type="InterPro" id="IPR032716">
    <property type="entry name" value="ACC_epsilon"/>
</dbReference>
<evidence type="ECO:0000313" key="3">
    <source>
        <dbReference type="Proteomes" id="UP000523007"/>
    </source>
</evidence>
<comment type="caution">
    <text evidence="2">The sequence shown here is derived from an EMBL/GenBank/DDBJ whole genome shotgun (WGS) entry which is preliminary data.</text>
</comment>
<gene>
    <name evidence="2" type="ORF">F4561_004788</name>
</gene>
<dbReference type="GO" id="GO:0003989">
    <property type="term" value="F:acetyl-CoA carboxylase activity"/>
    <property type="evidence" value="ECO:0007669"/>
    <property type="project" value="InterPro"/>
</dbReference>
<sequence>MPTTPNASEPGEHTPYLRVVRGDATPEEIAALTAVLTVRTAQTAHEGTAADGSPRSGWRDRSRLLRAPLRPGPSAWRAAYHPG</sequence>
<feature type="region of interest" description="Disordered" evidence="1">
    <location>
        <begin position="41"/>
        <end position="83"/>
    </location>
</feature>
<dbReference type="RefSeq" id="WP_184581654.1">
    <property type="nucleotide sequence ID" value="NZ_JACHJT010000001.1"/>
</dbReference>
<dbReference type="Proteomes" id="UP000523007">
    <property type="component" value="Unassembled WGS sequence"/>
</dbReference>
<keyword evidence="3" id="KW-1185">Reference proteome</keyword>
<organism evidence="2 3">
    <name type="scientific">Lipingzhangella halophila</name>
    <dbReference type="NCBI Taxonomy" id="1783352"/>
    <lineage>
        <taxon>Bacteria</taxon>
        <taxon>Bacillati</taxon>
        <taxon>Actinomycetota</taxon>
        <taxon>Actinomycetes</taxon>
        <taxon>Streptosporangiales</taxon>
        <taxon>Nocardiopsidaceae</taxon>
        <taxon>Lipingzhangella</taxon>
    </lineage>
</organism>